<gene>
    <name evidence="2" type="ORF">MESINF_0077</name>
</gene>
<dbReference type="KEGG" id="minf:MESINF_0077"/>
<feature type="transmembrane region" description="Helical" evidence="1">
    <location>
        <begin position="82"/>
        <end position="102"/>
    </location>
</feature>
<keyword evidence="1" id="KW-0812">Transmembrane</keyword>
<name>A0A7Z7LDE1_9BACT</name>
<dbReference type="RefSeq" id="WP_231936791.1">
    <property type="nucleotide sequence ID" value="NZ_LS974202.1"/>
</dbReference>
<sequence length="159" mass="17274">MNKETLFRIAIGSIMVLFGLLIILLPSFTVNLWLLFVWVPAIFMEYRAATGGEKGLFVPGGILLVVSLILTLNVIFPSFIAAGGWALFIMAPAVGLFQIFIAEEKKDSGLLFAAFLLAAISVFFVLMNVAPKALGIFVGLVLLAIGVLVVFKNIRLTKR</sequence>
<keyword evidence="3" id="KW-1185">Reference proteome</keyword>
<accession>A0A7Z7LDE1</accession>
<keyword evidence="1" id="KW-1133">Transmembrane helix</keyword>
<keyword evidence="1" id="KW-0472">Membrane</keyword>
<feature type="transmembrane region" description="Helical" evidence="1">
    <location>
        <begin position="133"/>
        <end position="151"/>
    </location>
</feature>
<dbReference type="EMBL" id="LS974202">
    <property type="protein sequence ID" value="SSC11526.1"/>
    <property type="molecule type" value="Genomic_DNA"/>
</dbReference>
<feature type="transmembrane region" description="Helical" evidence="1">
    <location>
        <begin position="7"/>
        <end position="26"/>
    </location>
</feature>
<dbReference type="AlphaFoldDB" id="A0A7Z7LDE1"/>
<proteinExistence type="predicted"/>
<reference evidence="2 3" key="1">
    <citation type="submission" date="2017-01" db="EMBL/GenBank/DDBJ databases">
        <authorList>
            <person name="Erauso G."/>
        </authorList>
    </citation>
    <scope>NUCLEOTIDE SEQUENCE [LARGE SCALE GENOMIC DNA]</scope>
    <source>
        <strain evidence="2">MESINF1</strain>
    </source>
</reference>
<evidence type="ECO:0000313" key="3">
    <source>
        <dbReference type="Proteomes" id="UP000250796"/>
    </source>
</evidence>
<protein>
    <recommendedName>
        <fullName evidence="4">DUF308 domain-containing protein</fullName>
    </recommendedName>
</protein>
<feature type="transmembrane region" description="Helical" evidence="1">
    <location>
        <begin position="109"/>
        <end position="127"/>
    </location>
</feature>
<evidence type="ECO:0000256" key="1">
    <source>
        <dbReference type="SAM" id="Phobius"/>
    </source>
</evidence>
<dbReference type="Proteomes" id="UP000250796">
    <property type="component" value="Chromosome MESINF"/>
</dbReference>
<evidence type="ECO:0000313" key="2">
    <source>
        <dbReference type="EMBL" id="SSC11526.1"/>
    </source>
</evidence>
<organism evidence="2 3">
    <name type="scientific">Mesotoga infera</name>
    <dbReference type="NCBI Taxonomy" id="1236046"/>
    <lineage>
        <taxon>Bacteria</taxon>
        <taxon>Thermotogati</taxon>
        <taxon>Thermotogota</taxon>
        <taxon>Thermotogae</taxon>
        <taxon>Kosmotogales</taxon>
        <taxon>Kosmotogaceae</taxon>
        <taxon>Mesotoga</taxon>
    </lineage>
</organism>
<evidence type="ECO:0008006" key="4">
    <source>
        <dbReference type="Google" id="ProtNLM"/>
    </source>
</evidence>
<feature type="transmembrane region" description="Helical" evidence="1">
    <location>
        <begin position="56"/>
        <end position="76"/>
    </location>
</feature>